<feature type="region of interest" description="Disordered" evidence="2">
    <location>
        <begin position="993"/>
        <end position="1026"/>
    </location>
</feature>
<evidence type="ECO:0000313" key="5">
    <source>
        <dbReference type="Proteomes" id="UP001444071"/>
    </source>
</evidence>
<feature type="domain" description="TFIIS central" evidence="3">
    <location>
        <begin position="180"/>
        <end position="304"/>
    </location>
</feature>
<feature type="region of interest" description="Disordered" evidence="2">
    <location>
        <begin position="378"/>
        <end position="574"/>
    </location>
</feature>
<feature type="compositionally biased region" description="Basic residues" evidence="2">
    <location>
        <begin position="1231"/>
        <end position="1245"/>
    </location>
</feature>
<evidence type="ECO:0000256" key="1">
    <source>
        <dbReference type="SAM" id="Coils"/>
    </source>
</evidence>
<dbReference type="Gene3D" id="1.10.472.30">
    <property type="entry name" value="Transcription elongation factor S-II, central domain"/>
    <property type="match status" value="1"/>
</dbReference>
<dbReference type="InterPro" id="IPR003618">
    <property type="entry name" value="TFIIS_cen_dom"/>
</dbReference>
<feature type="region of interest" description="Disordered" evidence="2">
    <location>
        <begin position="309"/>
        <end position="342"/>
    </location>
</feature>
<feature type="region of interest" description="Disordered" evidence="2">
    <location>
        <begin position="1092"/>
        <end position="1135"/>
    </location>
</feature>
<dbReference type="Proteomes" id="UP001444071">
    <property type="component" value="Unassembled WGS sequence"/>
</dbReference>
<dbReference type="EMBL" id="JAHRIM010040952">
    <property type="protein sequence ID" value="MEQ2266921.1"/>
    <property type="molecule type" value="Genomic_DNA"/>
</dbReference>
<dbReference type="InterPro" id="IPR036575">
    <property type="entry name" value="TFIIS_cen_dom_sf"/>
</dbReference>
<feature type="compositionally biased region" description="Basic and acidic residues" evidence="2">
    <location>
        <begin position="2294"/>
        <end position="2303"/>
    </location>
</feature>
<feature type="region of interest" description="Disordered" evidence="2">
    <location>
        <begin position="2451"/>
        <end position="2611"/>
    </location>
</feature>
<feature type="compositionally biased region" description="Polar residues" evidence="2">
    <location>
        <begin position="874"/>
        <end position="887"/>
    </location>
</feature>
<name>A0ABV0WBJ3_9TELE</name>
<feature type="compositionally biased region" description="Basic and acidic residues" evidence="2">
    <location>
        <begin position="2783"/>
        <end position="2799"/>
    </location>
</feature>
<feature type="compositionally biased region" description="Basic and acidic residues" evidence="2">
    <location>
        <begin position="2517"/>
        <end position="2530"/>
    </location>
</feature>
<feature type="compositionally biased region" description="Basic residues" evidence="2">
    <location>
        <begin position="1306"/>
        <end position="1330"/>
    </location>
</feature>
<feature type="compositionally biased region" description="Basic and acidic residues" evidence="2">
    <location>
        <begin position="1275"/>
        <end position="1294"/>
    </location>
</feature>
<sequence>MFILIKYSYYLLIPYFSFSLFLTADETSEKSESDIETISPIKQCPEEPSADAPLLSQPVTEEPPLQNLSQEKEPESSDVSNQQNAEEGASTPPTPEKSDQPAATQAPPISTVRHLEMGALIVKKTTYVIPKKQPVSQSPSSQASQKVSSVPTLLNETRNLLVPPAPSAPSSRPSQPNNQVRQSIQRSLTTILFKRVTDCQDLEMPESEVVKLVAGIEKEMFDIFRNTDSKYMNKYRTIMFNLKDPRNKGLLYRVVNGEIGPFRLVRMTQKDMQATKAPEPTVKETTPVKVEAAKRTNMPRPEAVKIDLRSLNPRPERKSESTEQVKVLPAQPSKARVIQPSKNKKMPDILSCMLKDTTSEHKAHLFDLKCKICTGQMQAGEHEEPAKKKTKLSTSRDKTEPSWKKPRGDESPLLAPPDTPEMDSPTSSLMEPSSQIDIDSPKLTIVESPASPVMDSPASPILESPASPIMESPASPTPEGSTVPPPKRSYTPVVIPTVSTVTITRRDPRTAANRFPASSGGNSSLSNSISKQAAPYTTIKGTPASSSASPPSLSPTKALPKSILMKPSSSADPRLYGASSRAIVSQTPADGDTTQFLAKQSILWKGFLNMFTVAKFVTKGYLVSGPAENLKADLPDTIQIGGRILPETVWDYVEKLKTSVTKELCVIRFHPATEEEEVAYVSLFSYFSSRGRFGVVANISRSIKDVYLVPLAANESIPSILQPFEGPGLEKNRPNLLLGLAIVQKLKRPGSLPMEIEEKKLKMNMSKDPMWIPKPPVLYGSDKLEIFKPYDPETAGSSSPPGSPPCVGSPSDSSSSGSVNIPSLLNSVKATPVSSIAATETTSVNNSGKNATPSSSNKTPLQTILKTLFKGKESNPTVSPDGNSPKTAESAKKKPLFSKVSGSMVDPIVQQYGQKSKIKKAEKEEEKEDDLDRPYDPEEEYDPSKGYKLFTPHIADNNKTDDSALTGLVEDDVAYDPEDETIFEVFQGDAAVTKPPIPTQSADTPSFPTPVSDSTPTLKSNRSSVMSKLPTGAVVVSAATLSEQQRMLEELNKQIEEQKRQLKEQEEVLRQQREAVGMFMAHFSVSDTLMSPPTKELPLSQLPTVQGGVIPTESKPVDKPDKVSNNTAVEDNSIVKPETVKLGHTTVSDNVKDTTNTLTEQMGAQENVKECEKYSSAGEIEDSDVAYDPEDESLFDEIQDDVFKGGSTKTSDASSRTEVGVGAKAASPNSHHSRRRRSPPKRRSHRERDHRSPSRRSQRRSHSHSRRHRDKDRHRRSERDRSRHRTRDLSEYPGHHRKDHATSRQSHSRRRSSSSPRRKHSASLSPKRHRESPSQVTDKSKHRSGPCNPPETLKTITAPSSQSAIGIKSEPDEHKLDCNLVEKPVKHSLELIQNVKTEISEPPASQYDNQISSSSSQESKPSLQERWFQDKFESKIPLREIDPPLRDSPESPDPEPQFSKPSITEDVDCAKTDLSTGLNIQESGPERDAVVHSIQLGTSFQDTGNTTPDMKNSEHRLTHTDLMEKGIGFTAPDKKGLDMQNVMTNVLGPTLSIQNTPIDGHGRRLMQQATCLPGSMLNLIKNHNPIITDSQTVSGGSEIRNQVQGTENSSLQGINQDVICSYPDVKQNVVQIASNSEMAKSSRQNEIPNQVVRNQLSDRPLPGSEDSISAILHNNPNISGHVDQAEQNVSYYGKALPFLKTDESIPQPNNPDSKSGIMKMDTSFGSAQFEGTISHPGTLGSHVRIGIETGQSPSLIGFRDQTHSLSRMESQSFRGDAVFSGGQESGNRPDITNPDWRGPGSFRISQNKVLGPPERYPGSNAPKSDCGDAQKGLNREVSDPVRAGTFTQNDWIAHQFGKRGSNLESQGSYNVGAQSFQYGQRNQEVSPNKQAFMYDAMGPRRADFMGARTEIRNPEFQFTRNDTSQPVCSDMMEKWPEKKDPDSEVTLHDRREPPGPNFNRQGPEWIGPNSENPVHNSRGLGTPDFMGQRLEKTNMPVRRGPDVTGPGIDIRGPNMKGPGTEWRGTGGPNFKGGPERRGVSMECAEQYTRGPENQLRGPGHDKGSLSVENTSSQSRGGGPVFREPGTEGRCLSVESLGPDRMSGHPNFSEQGSNNRSTMMGGPQIDRRMTEGPDFRRPANEIRGHTMDSQNSDRRGARGPEKWGPGPERKGAYLGGARPESIEKGQEMILPGLEGPNPHSEQEGPQFRRQVTEGTCLSLERSEHSRRGHNLQGPGSNMAGSVLNRTGPGDPGTERIWPQDEYLEGTNMRDPWPENTTPNMKQAHSRSHPRGSKFRCFEQRRTSSDMEGVQPDRNMAEPEEVDHNRIDAGGVQTVGMGPRYCWRPCNESTGPDYEGPVPDRQNPRGPSFREPMPVRPCPGMDSQKPDWRESGGLDCRGRGTREEGANTEGLEYERQNNWVESEPVQEFPNYEVLDSDRGGRNFRPSRLMRRNIRRPGPNVRGSAPSRRGGAFEGKWSERRGPRFEELDRGGSSGDIWDNSGDGSLETFQDCPDEQGEEPQMHDDYSEWRDTQDSENVQCSVSGDDWDRPACGGPGPVQDNADIECPGPNREGEKLDWKDHNREGSGVFFRGRGNRGPCNRGQNWGRVRGRGRGSAMQRQINMEIDWGQQDFKGDIGGHDGGMPWAQRGGFILKNSIPNRRHFEMEAPGGPDLRCPEPGYRNLNDEGPESDGRVLNFGESGSERHSVDMDDHGTGAQGFGHEFRRVRRGPIMRQGPSNAEIRGVSPNGSNLRHGRWDTNSEFPQSDRRVPDRRVREQRHQGQTTGREGRGSHQEGHGTRERPPAPFNRPVGPGPNREGKSFHDFDSSQNQQPVQPQRHRGALLPTPSECPLPNTMIKSHDGSLMKTPQFGPPFNRNRGTVRGRAVDNRFRGRARGQGRGAPAHKINVGYEDRM</sequence>
<feature type="compositionally biased region" description="Basic residues" evidence="2">
    <location>
        <begin position="2282"/>
        <end position="2292"/>
    </location>
</feature>
<feature type="compositionally biased region" description="Low complexity" evidence="2">
    <location>
        <begin position="796"/>
        <end position="818"/>
    </location>
</feature>
<feature type="compositionally biased region" description="Basic and acidic residues" evidence="2">
    <location>
        <begin position="309"/>
        <end position="323"/>
    </location>
</feature>
<feature type="compositionally biased region" description="Polar residues" evidence="2">
    <location>
        <begin position="1354"/>
        <end position="1364"/>
    </location>
</feature>
<feature type="region of interest" description="Disordered" evidence="2">
    <location>
        <begin position="2347"/>
        <end position="2409"/>
    </location>
</feature>
<feature type="region of interest" description="Disordered" evidence="2">
    <location>
        <begin position="29"/>
        <end position="111"/>
    </location>
</feature>
<evidence type="ECO:0000256" key="2">
    <source>
        <dbReference type="SAM" id="MobiDB-lite"/>
    </source>
</evidence>
<feature type="region of interest" description="Disordered" evidence="2">
    <location>
        <begin position="1400"/>
        <end position="1467"/>
    </location>
</feature>
<feature type="compositionally biased region" description="Polar residues" evidence="2">
    <location>
        <begin position="424"/>
        <end position="437"/>
    </location>
</feature>
<feature type="compositionally biased region" description="Low complexity" evidence="2">
    <location>
        <begin position="518"/>
        <end position="530"/>
    </location>
</feature>
<feature type="compositionally biased region" description="Basic and acidic residues" evidence="2">
    <location>
        <begin position="1935"/>
        <end position="1953"/>
    </location>
</feature>
<feature type="region of interest" description="Disordered" evidence="2">
    <location>
        <begin position="2889"/>
        <end position="2910"/>
    </location>
</feature>
<feature type="region of interest" description="Disordered" evidence="2">
    <location>
        <begin position="160"/>
        <end position="183"/>
    </location>
</feature>
<dbReference type="InterPro" id="IPR012921">
    <property type="entry name" value="SPOC_C"/>
</dbReference>
<dbReference type="SMART" id="SM00510">
    <property type="entry name" value="TFS2M"/>
    <property type="match status" value="1"/>
</dbReference>
<feature type="compositionally biased region" description="Basic and acidic residues" evidence="2">
    <location>
        <begin position="2698"/>
        <end position="2710"/>
    </location>
</feature>
<feature type="coiled-coil region" evidence="1">
    <location>
        <begin position="1038"/>
        <end position="1075"/>
    </location>
</feature>
<feature type="region of interest" description="Disordered" evidence="2">
    <location>
        <begin position="789"/>
        <end position="820"/>
    </location>
</feature>
<reference evidence="4 5" key="1">
    <citation type="submission" date="2021-06" db="EMBL/GenBank/DDBJ databases">
        <authorList>
            <person name="Palmer J.M."/>
        </authorList>
    </citation>
    <scope>NUCLEOTIDE SEQUENCE [LARGE SCALE GENOMIC DNA]</scope>
    <source>
        <strain evidence="4 5">XR_2019</strain>
        <tissue evidence="4">Muscle</tissue>
    </source>
</reference>
<dbReference type="SUPFAM" id="SSF46942">
    <property type="entry name" value="Elongation factor TFIIS domain 2"/>
    <property type="match status" value="1"/>
</dbReference>
<feature type="region of interest" description="Disordered" evidence="2">
    <location>
        <begin position="1777"/>
        <end position="1827"/>
    </location>
</feature>
<feature type="compositionally biased region" description="Low complexity" evidence="2">
    <location>
        <begin position="1405"/>
        <end position="1424"/>
    </location>
</feature>
<feature type="compositionally biased region" description="Acidic residues" evidence="2">
    <location>
        <begin position="1179"/>
        <end position="1200"/>
    </location>
</feature>
<feature type="compositionally biased region" description="Basic and acidic residues" evidence="2">
    <location>
        <begin position="2751"/>
        <end position="2776"/>
    </location>
</feature>
<dbReference type="PANTHER" id="PTHR11477:SF13">
    <property type="entry name" value="DEATH-INDUCER OBLITERATOR 1"/>
    <property type="match status" value="1"/>
</dbReference>
<feature type="compositionally biased region" description="Basic and acidic residues" evidence="2">
    <location>
        <begin position="2124"/>
        <end position="2170"/>
    </location>
</feature>
<dbReference type="PROSITE" id="PS51321">
    <property type="entry name" value="TFIIS_CENTRAL"/>
    <property type="match status" value="1"/>
</dbReference>
<comment type="caution">
    <text evidence="4">The sequence shown here is derived from an EMBL/GenBank/DDBJ whole genome shotgun (WGS) entry which is preliminary data.</text>
</comment>
<gene>
    <name evidence="4" type="ORF">XENORESO_021529</name>
</gene>
<keyword evidence="1" id="KW-0175">Coiled coil</keyword>
<feature type="compositionally biased region" description="Basic and acidic residues" evidence="2">
    <location>
        <begin position="2473"/>
        <end position="2487"/>
    </location>
</feature>
<feature type="compositionally biased region" description="Polar residues" evidence="2">
    <location>
        <begin position="841"/>
        <end position="865"/>
    </location>
</feature>
<feature type="compositionally biased region" description="Basic and acidic residues" evidence="2">
    <location>
        <begin position="919"/>
        <end position="936"/>
    </location>
</feature>
<feature type="compositionally biased region" description="Polar residues" evidence="2">
    <location>
        <begin position="2105"/>
        <end position="2117"/>
    </location>
</feature>
<organism evidence="4 5">
    <name type="scientific">Xenotaenia resolanae</name>
    <dbReference type="NCBI Taxonomy" id="208358"/>
    <lineage>
        <taxon>Eukaryota</taxon>
        <taxon>Metazoa</taxon>
        <taxon>Chordata</taxon>
        <taxon>Craniata</taxon>
        <taxon>Vertebrata</taxon>
        <taxon>Euteleostomi</taxon>
        <taxon>Actinopterygii</taxon>
        <taxon>Neopterygii</taxon>
        <taxon>Teleostei</taxon>
        <taxon>Neoteleostei</taxon>
        <taxon>Acanthomorphata</taxon>
        <taxon>Ovalentaria</taxon>
        <taxon>Atherinomorphae</taxon>
        <taxon>Cyprinodontiformes</taxon>
        <taxon>Goodeidae</taxon>
        <taxon>Xenotaenia</taxon>
    </lineage>
</organism>
<dbReference type="Pfam" id="PF07500">
    <property type="entry name" value="TFIIS_M"/>
    <property type="match status" value="1"/>
</dbReference>
<feature type="region of interest" description="Disordered" evidence="2">
    <location>
        <begin position="1161"/>
        <end position="1373"/>
    </location>
</feature>
<feature type="compositionally biased region" description="Basic and acidic residues" evidence="2">
    <location>
        <begin position="2568"/>
        <end position="2581"/>
    </location>
</feature>
<evidence type="ECO:0000259" key="3">
    <source>
        <dbReference type="PROSITE" id="PS51321"/>
    </source>
</evidence>
<protein>
    <recommendedName>
        <fullName evidence="3">TFIIS central domain-containing protein</fullName>
    </recommendedName>
</protein>
<proteinExistence type="predicted"/>
<feature type="compositionally biased region" description="Low complexity" evidence="2">
    <location>
        <begin position="542"/>
        <end position="562"/>
    </location>
</feature>
<accession>A0ABV0WBJ3</accession>
<feature type="region of interest" description="Disordered" evidence="2">
    <location>
        <begin position="2677"/>
        <end position="2846"/>
    </location>
</feature>
<feature type="compositionally biased region" description="Low complexity" evidence="2">
    <location>
        <begin position="168"/>
        <end position="179"/>
    </location>
</feature>
<feature type="compositionally biased region" description="Basic and acidic residues" evidence="2">
    <location>
        <begin position="1427"/>
        <end position="1449"/>
    </location>
</feature>
<feature type="compositionally biased region" description="Polar residues" evidence="2">
    <location>
        <begin position="1207"/>
        <end position="1217"/>
    </location>
</feature>
<dbReference type="Pfam" id="PF07744">
    <property type="entry name" value="SPOC"/>
    <property type="match status" value="1"/>
</dbReference>
<feature type="compositionally biased region" description="Basic residues" evidence="2">
    <location>
        <begin position="1253"/>
        <end position="1274"/>
    </location>
</feature>
<dbReference type="PANTHER" id="PTHR11477">
    <property type="entry name" value="TRANSCRIPTION FACTOR S-II ZINC FINGER DOMAIN-CONTAINING PROTEIN"/>
    <property type="match status" value="1"/>
</dbReference>
<feature type="compositionally biased region" description="Low complexity" evidence="2">
    <location>
        <begin position="491"/>
        <end position="503"/>
    </location>
</feature>
<feature type="region of interest" description="Disordered" evidence="2">
    <location>
        <begin position="841"/>
        <end position="962"/>
    </location>
</feature>
<keyword evidence="5" id="KW-1185">Reference proteome</keyword>
<feature type="compositionally biased region" description="Polar residues" evidence="2">
    <location>
        <begin position="999"/>
        <end position="1026"/>
    </location>
</feature>
<feature type="compositionally biased region" description="Basic and acidic residues" evidence="2">
    <location>
        <begin position="2813"/>
        <end position="2822"/>
    </location>
</feature>
<feature type="region of interest" description="Disordered" evidence="2">
    <location>
        <begin position="1935"/>
        <end position="2311"/>
    </location>
</feature>
<feature type="compositionally biased region" description="Basic and acidic residues" evidence="2">
    <location>
        <begin position="2382"/>
        <end position="2403"/>
    </location>
</feature>
<evidence type="ECO:0000313" key="4">
    <source>
        <dbReference type="EMBL" id="MEQ2266921.1"/>
    </source>
</evidence>
<feature type="region of interest" description="Disordered" evidence="2">
    <location>
        <begin position="132"/>
        <end position="151"/>
    </location>
</feature>
<feature type="compositionally biased region" description="Basic and acidic residues" evidence="2">
    <location>
        <begin position="394"/>
        <end position="410"/>
    </location>
</feature>